<comment type="subcellular location">
    <subcellularLocation>
        <location evidence="2">Vacuole</location>
    </subcellularLocation>
</comment>
<feature type="region of interest" description="Disordered" evidence="13">
    <location>
        <begin position="1024"/>
        <end position="1051"/>
    </location>
</feature>
<feature type="active site" description="Nucleophile" evidence="11">
    <location>
        <position position="931"/>
    </location>
</feature>
<evidence type="ECO:0000256" key="6">
    <source>
        <dbReference type="ARBA" id="ARBA00022554"/>
    </source>
</evidence>
<evidence type="ECO:0000256" key="9">
    <source>
        <dbReference type="ARBA" id="ARBA00032797"/>
    </source>
</evidence>
<dbReference type="PANTHER" id="PTHR10353">
    <property type="entry name" value="GLYCOSYL HYDROLASE"/>
    <property type="match status" value="1"/>
</dbReference>
<evidence type="ECO:0000256" key="11">
    <source>
        <dbReference type="PROSITE-ProRule" id="PRU10055"/>
    </source>
</evidence>
<keyword evidence="15" id="KW-1185">Reference proteome</keyword>
<comment type="function">
    <text evidence="1">Degradation of glucosinolates (glucose residue linked by a thioglucoside bound to an amino acid derivative) to glucose, sulfate and any of the products: thiocyanates, isothiocyanates, nitriles, epithionitriles or oxazolidine-2-thiones.</text>
</comment>
<dbReference type="InterPro" id="IPR033132">
    <property type="entry name" value="GH_1_N_CS"/>
</dbReference>
<accession>A0A8X7REY1</accession>
<comment type="caution">
    <text evidence="14">The sequence shown here is derived from an EMBL/GenBank/DDBJ whole genome shotgun (WGS) entry which is preliminary data.</text>
</comment>
<dbReference type="FunFam" id="3.20.20.80:FF:000022">
    <property type="entry name" value="Beta-glucosidase 11"/>
    <property type="match status" value="3"/>
</dbReference>
<comment type="subunit">
    <text evidence="4">Homodimer.</text>
</comment>
<dbReference type="GO" id="GO:0005975">
    <property type="term" value="P:carbohydrate metabolic process"/>
    <property type="evidence" value="ECO:0007669"/>
    <property type="project" value="InterPro"/>
</dbReference>
<evidence type="ECO:0000256" key="13">
    <source>
        <dbReference type="SAM" id="MobiDB-lite"/>
    </source>
</evidence>
<evidence type="ECO:0000256" key="3">
    <source>
        <dbReference type="ARBA" id="ARBA00010838"/>
    </source>
</evidence>
<comment type="catalytic activity">
    <reaction evidence="10">
        <text>a thioglucoside + H2O = a sugar + a thiol.</text>
        <dbReference type="EC" id="3.2.1.147"/>
    </reaction>
</comment>
<comment type="similarity">
    <text evidence="3">Belongs to the glycosyl hydrolase 1 family.</text>
</comment>
<dbReference type="GO" id="GO:0019762">
    <property type="term" value="P:glucosinolate catabolic process"/>
    <property type="evidence" value="ECO:0007669"/>
    <property type="project" value="TreeGrafter"/>
</dbReference>
<feature type="compositionally biased region" description="Low complexity" evidence="13">
    <location>
        <begin position="1026"/>
        <end position="1051"/>
    </location>
</feature>
<dbReference type="Gene3D" id="3.20.20.80">
    <property type="entry name" value="Glycosidases"/>
    <property type="match status" value="3"/>
</dbReference>
<evidence type="ECO:0000256" key="2">
    <source>
        <dbReference type="ARBA" id="ARBA00004116"/>
    </source>
</evidence>
<dbReference type="PROSITE" id="PS00572">
    <property type="entry name" value="GLYCOSYL_HYDROL_F1_1"/>
    <property type="match status" value="1"/>
</dbReference>
<evidence type="ECO:0000256" key="8">
    <source>
        <dbReference type="ARBA" id="ARBA00032643"/>
    </source>
</evidence>
<dbReference type="SUPFAM" id="SSF51445">
    <property type="entry name" value="(Trans)glycosidases"/>
    <property type="match status" value="3"/>
</dbReference>
<sequence length="1681" mass="192308">MTLKRNTYLKKNSFGRSDFSEGFLFGTASSAYQYEGAINEAPRGESVWDTFVRKYPERNCYSNADQAVEFYDHYKEDIQRMKDINMDAFRFSISWPRILPLGKKSKGVNQEGINFYNNLIDELLANGITPLATLFHWDTPQALEDEYNGFLSEEAVNDFKDFAALCFEEFGDRVKLWVTLNEPWVYSIGGYDTGRKAPGRASKYMNEAAVAGESGLEVYTVSHNLLLAHAEAVEVFRNNPKCKDGKIGIAHCPVWFEPYDSNCPDDKEACERAMEFMFGWHMDPTVYGDYPEVMKKSIGKRLPSFTAAQSKKLRGSFDFVGVNYYSAFYVKSIPEVDHNTPNWRSDARIEWRKQNKAGQTLGVRGGSEWDFLYPQGLRKFLNYAKDKYESPKFMITENGHCDIDYEKKPKLSNLMDLQRTEYHKKHLQSIQQAIQEDGVEVEGYFAWSLLDNCEWNAGYGVRYGLFYVDYKNGLKRFPKMSAMWFKEFLKREEERGDFEEEEYLLNVATKKKRFLLATETMRSKCLLLLLIITSIYVGVSAKNHSSRPILRRSDFPEDFIFGSATSAYQCEGAAHEDGRGPSIWDTFSENFPEKILDGSNGSIADNSYNLYKEDVNLLHQIGFHAYRFSISWSRILPRGDLKGGINQAGVDYYNNLINQLLLKGMKPFVTIFHWDLPAALEHAYGGFLGAEIVNDFRDYAELCFQKFGDRVKHWVTVNEPFTVVRDAYIIGQKAPGRCSSFTNPNCTGGDGATEPYIVGHNFLLAHGAAVKIYREKYQAIQKGKIGIALNTEWHYPYSDSYADKLAAARATAFTFDYFLEPIVYGRYPAEMVNHVKDGRLPTFTPEESSMLKGSYDFIGLNYYLSFYVKDVRCATENITMYTDRCASTVVSTIYDSIQAGSSWLMIYPKGIRDLLLHAKLKYNDPVLYITENGVNEPNTGEIFLNDDLRIDYYANHLKMVRDAISMGVNVKGYFAWSLMDNFEWSEGYTVRFGIVYVDFRNGRKRYPKKSAKWFRRLLKGKREPRSASAASSDGSSPASSSSKGPTTSGVSPAIPAASEICGARQQEGVGGHLIFASAPHTVCIIVESLTSVSAVQANYIKRKMARGSRFFIILSIISLFANTIDSRTLDRHSFPDGFVFGTAASAYQYEGATDEGGKSPAIWDHFSRTYPERTKMHNADVAIDFYHRYKDDIKLMKELNMDAFRFSISWARLIPSGKLKDGVNKEGVQFYKDLIDELLANDIQPSMTLYHWDHPQSLEDEYGGFLSTKIVEDFRDFARICFEEFGDKVKMWTTINEPYIMTIAGYDQGNKAAGRCSSWVNEKCHAGDSSTEPYIVSHNVLLAHAAAVDEFRKSKQISHDSQIGIVLSPRWFEPFHSDSTDDKEAAERALAYEIEWHLDPVIHGDYPEIVKKYAGDKLPSFTEEESNMLKNSSDFVGINYYTARFATHIPEIDPAKPRFKTDHHVEWKLTNHSGHIIGPGDERGLILSHPQGLRKVLNYIKDRYNNIPVYIKENGINDNDDGTKPREEILKDTFRIEYHDTHIQQLHKAIVEDGCDVRGYYAWSMMDNFEWEHGYTARFGLYYVDFVNGLKRYPKDSVKWFKQFLKRSIGQAKEEEVREMLRVDGNKTLHEQVGFGESSGFFVSFMATNQSKREEENRCSSDLFYGRFDVLKKIEDSSSFY</sequence>
<dbReference type="PROSITE" id="PS00653">
    <property type="entry name" value="GLYCOSYL_HYDROL_F1_2"/>
    <property type="match status" value="3"/>
</dbReference>
<organism evidence="14 15">
    <name type="scientific">Brassica carinata</name>
    <name type="common">Ethiopian mustard</name>
    <name type="synonym">Abyssinian cabbage</name>
    <dbReference type="NCBI Taxonomy" id="52824"/>
    <lineage>
        <taxon>Eukaryota</taxon>
        <taxon>Viridiplantae</taxon>
        <taxon>Streptophyta</taxon>
        <taxon>Embryophyta</taxon>
        <taxon>Tracheophyta</taxon>
        <taxon>Spermatophyta</taxon>
        <taxon>Magnoliopsida</taxon>
        <taxon>eudicotyledons</taxon>
        <taxon>Gunneridae</taxon>
        <taxon>Pentapetalae</taxon>
        <taxon>rosids</taxon>
        <taxon>malvids</taxon>
        <taxon>Brassicales</taxon>
        <taxon>Brassicaceae</taxon>
        <taxon>Brassiceae</taxon>
        <taxon>Brassica</taxon>
    </lineage>
</organism>
<keyword evidence="7 12" id="KW-0378">Hydrolase</keyword>
<reference evidence="14 15" key="1">
    <citation type="submission" date="2020-02" db="EMBL/GenBank/DDBJ databases">
        <authorList>
            <person name="Ma Q."/>
            <person name="Huang Y."/>
            <person name="Song X."/>
            <person name="Pei D."/>
        </authorList>
    </citation>
    <scope>NUCLEOTIDE SEQUENCE [LARGE SCALE GENOMIC DNA]</scope>
    <source>
        <strain evidence="14">Sxm20200214</strain>
        <tissue evidence="14">Leaf</tissue>
    </source>
</reference>
<dbReference type="GO" id="GO:0009651">
    <property type="term" value="P:response to salt stress"/>
    <property type="evidence" value="ECO:0007669"/>
    <property type="project" value="TreeGrafter"/>
</dbReference>
<dbReference type="EC" id="3.2.1.147" evidence="5"/>
<evidence type="ECO:0000256" key="5">
    <source>
        <dbReference type="ARBA" id="ARBA00012250"/>
    </source>
</evidence>
<dbReference type="GO" id="GO:0008422">
    <property type="term" value="F:beta-glucosidase activity"/>
    <property type="evidence" value="ECO:0007669"/>
    <property type="project" value="TreeGrafter"/>
</dbReference>
<evidence type="ECO:0000256" key="10">
    <source>
        <dbReference type="ARBA" id="ARBA00034026"/>
    </source>
</evidence>
<name>A0A8X7REY1_BRACI</name>
<dbReference type="Proteomes" id="UP000886595">
    <property type="component" value="Unassembled WGS sequence"/>
</dbReference>
<evidence type="ECO:0000313" key="15">
    <source>
        <dbReference type="Proteomes" id="UP000886595"/>
    </source>
</evidence>
<evidence type="ECO:0000256" key="4">
    <source>
        <dbReference type="ARBA" id="ARBA00011738"/>
    </source>
</evidence>
<gene>
    <name evidence="14" type="ORF">Bca52824_047582</name>
</gene>
<dbReference type="GO" id="GO:0005773">
    <property type="term" value="C:vacuole"/>
    <property type="evidence" value="ECO:0007669"/>
    <property type="project" value="UniProtKB-SubCell"/>
</dbReference>
<dbReference type="PRINTS" id="PR00131">
    <property type="entry name" value="GLHYDRLASE1"/>
</dbReference>
<dbReference type="OrthoDB" id="65569at2759"/>
<evidence type="ECO:0000256" key="12">
    <source>
        <dbReference type="RuleBase" id="RU004468"/>
    </source>
</evidence>
<dbReference type="InterPro" id="IPR001360">
    <property type="entry name" value="Glyco_hydro_1"/>
</dbReference>
<dbReference type="PANTHER" id="PTHR10353:SF164">
    <property type="entry name" value="BETA-GLUCOSIDASE 30"/>
    <property type="match status" value="1"/>
</dbReference>
<dbReference type="EMBL" id="JAAMPC010000010">
    <property type="protein sequence ID" value="KAG2287978.1"/>
    <property type="molecule type" value="Genomic_DNA"/>
</dbReference>
<dbReference type="GO" id="GO:0019137">
    <property type="term" value="F:thioglucosidase activity"/>
    <property type="evidence" value="ECO:0007669"/>
    <property type="project" value="UniProtKB-EC"/>
</dbReference>
<proteinExistence type="inferred from homology"/>
<dbReference type="InterPro" id="IPR017853">
    <property type="entry name" value="GH"/>
</dbReference>
<evidence type="ECO:0000313" key="14">
    <source>
        <dbReference type="EMBL" id="KAG2287978.1"/>
    </source>
</evidence>
<keyword evidence="6" id="KW-0926">Vacuole</keyword>
<evidence type="ECO:0000256" key="1">
    <source>
        <dbReference type="ARBA" id="ARBA00003014"/>
    </source>
</evidence>
<evidence type="ECO:0000256" key="7">
    <source>
        <dbReference type="ARBA" id="ARBA00022801"/>
    </source>
</evidence>
<protein>
    <recommendedName>
        <fullName evidence="5">thioglucosidase</fullName>
        <ecNumber evidence="5">3.2.1.147</ecNumber>
    </recommendedName>
    <alternativeName>
        <fullName evidence="8">Sinigrinase</fullName>
    </alternativeName>
    <alternativeName>
        <fullName evidence="9">Thioglucosidase</fullName>
    </alternativeName>
</protein>
<keyword evidence="12" id="KW-0326">Glycosidase</keyword>
<dbReference type="InterPro" id="IPR018120">
    <property type="entry name" value="Glyco_hydro_1_AS"/>
</dbReference>
<dbReference type="Pfam" id="PF00232">
    <property type="entry name" value="Glyco_hydro_1"/>
    <property type="match status" value="3"/>
</dbReference>